<evidence type="ECO:0000313" key="2">
    <source>
        <dbReference type="EMBL" id="GMR46950.1"/>
    </source>
</evidence>
<keyword evidence="1" id="KW-1133">Transmembrane helix</keyword>
<proteinExistence type="predicted"/>
<gene>
    <name evidence="2" type="ORF">PMAYCL1PPCAC_17145</name>
</gene>
<protein>
    <submittedName>
        <fullName evidence="2">Uncharacterized protein</fullName>
    </submittedName>
</protein>
<sequence>MFTHRVCCCSATVASQVMACIAMIMCAIVAISNWLVNESLWLQIYQTVLLVTEIFACVLVFVACCKIRPAFVLPIIVIQIWNTVSIIGAGIWTVSVRCLGGRRRHRVLHLLLRLLPSHFTIRFALSRLLLQTSHLHESIFPPPLRPRPLQYLSRESRLNKKASTTSLY</sequence>
<name>A0AAN5I057_9BILA</name>
<keyword evidence="1" id="KW-0812">Transmembrane</keyword>
<dbReference type="EMBL" id="BTRK01000004">
    <property type="protein sequence ID" value="GMR46950.1"/>
    <property type="molecule type" value="Genomic_DNA"/>
</dbReference>
<organism evidence="2 3">
    <name type="scientific">Pristionchus mayeri</name>
    <dbReference type="NCBI Taxonomy" id="1317129"/>
    <lineage>
        <taxon>Eukaryota</taxon>
        <taxon>Metazoa</taxon>
        <taxon>Ecdysozoa</taxon>
        <taxon>Nematoda</taxon>
        <taxon>Chromadorea</taxon>
        <taxon>Rhabditida</taxon>
        <taxon>Rhabditina</taxon>
        <taxon>Diplogasteromorpha</taxon>
        <taxon>Diplogasteroidea</taxon>
        <taxon>Neodiplogasteridae</taxon>
        <taxon>Pristionchus</taxon>
    </lineage>
</organism>
<feature type="transmembrane region" description="Helical" evidence="1">
    <location>
        <begin position="42"/>
        <end position="64"/>
    </location>
</feature>
<evidence type="ECO:0000256" key="1">
    <source>
        <dbReference type="SAM" id="Phobius"/>
    </source>
</evidence>
<comment type="caution">
    <text evidence="2">The sequence shown here is derived from an EMBL/GenBank/DDBJ whole genome shotgun (WGS) entry which is preliminary data.</text>
</comment>
<feature type="transmembrane region" description="Helical" evidence="1">
    <location>
        <begin position="12"/>
        <end position="36"/>
    </location>
</feature>
<keyword evidence="3" id="KW-1185">Reference proteome</keyword>
<dbReference type="Proteomes" id="UP001328107">
    <property type="component" value="Unassembled WGS sequence"/>
</dbReference>
<reference evidence="3" key="1">
    <citation type="submission" date="2022-10" db="EMBL/GenBank/DDBJ databases">
        <title>Genome assembly of Pristionchus species.</title>
        <authorList>
            <person name="Yoshida K."/>
            <person name="Sommer R.J."/>
        </authorList>
    </citation>
    <scope>NUCLEOTIDE SEQUENCE [LARGE SCALE GENOMIC DNA]</scope>
    <source>
        <strain evidence="3">RS5460</strain>
    </source>
</reference>
<evidence type="ECO:0000313" key="3">
    <source>
        <dbReference type="Proteomes" id="UP001328107"/>
    </source>
</evidence>
<accession>A0AAN5I057</accession>
<feature type="transmembrane region" description="Helical" evidence="1">
    <location>
        <begin position="71"/>
        <end position="95"/>
    </location>
</feature>
<dbReference type="AlphaFoldDB" id="A0AAN5I057"/>
<keyword evidence="1" id="KW-0472">Membrane</keyword>